<dbReference type="PANTHER" id="PTHR13939">
    <property type="entry name" value="NICOTINAMIDE-NUCLEOTIDE AMIDOHYDROLASE PNCC"/>
    <property type="match status" value="1"/>
</dbReference>
<dbReference type="SMART" id="SM00852">
    <property type="entry name" value="MoCF_biosynth"/>
    <property type="match status" value="1"/>
</dbReference>
<gene>
    <name evidence="2" type="ORF">EYH02_03990</name>
</gene>
<dbReference type="CDD" id="cd00885">
    <property type="entry name" value="cinA"/>
    <property type="match status" value="1"/>
</dbReference>
<dbReference type="InterPro" id="IPR050101">
    <property type="entry name" value="CinA"/>
</dbReference>
<dbReference type="InterPro" id="IPR036425">
    <property type="entry name" value="MoaB/Mog-like_dom_sf"/>
</dbReference>
<protein>
    <submittedName>
        <fullName evidence="2">Competence damage-inducible protein A</fullName>
    </submittedName>
</protein>
<evidence type="ECO:0000313" key="3">
    <source>
        <dbReference type="Proteomes" id="UP000605805"/>
    </source>
</evidence>
<dbReference type="AlphaFoldDB" id="A0A833DUI3"/>
<dbReference type="EMBL" id="DQTV01000074">
    <property type="protein sequence ID" value="HIP57214.1"/>
    <property type="molecule type" value="Genomic_DNA"/>
</dbReference>
<dbReference type="Gene3D" id="3.40.980.10">
    <property type="entry name" value="MoaB/Mog-like domain"/>
    <property type="match status" value="1"/>
</dbReference>
<dbReference type="InterPro" id="IPR001453">
    <property type="entry name" value="MoaB/Mog_dom"/>
</dbReference>
<sequence length="271" mass="30523">MECCILNIGYEILQGRVINTNGAYLARRLTILGHEVKVILSVGDNIEDLYKALKLCLDTFDCDLIITTGGLGPTPDDITLEAIARYFSLPLETHPQALREIEEKYKSKGMELTEERIKMARMPRGAIPLRNPVGIAPGMMLRIIHNNRERLVISLPGVPKEMEAMFTLHIEPLLRGSKRLIEAEILVTPGIESEIAPVIEQMIRLHPNVYIKSHPEGSELSEPRLRIYVSLYDQDQERGVTLCNNVLKEIVTNISMRCKAEIEILKPCSVS</sequence>
<evidence type="ECO:0000259" key="1">
    <source>
        <dbReference type="SMART" id="SM00852"/>
    </source>
</evidence>
<accession>A0A833DUI3</accession>
<reference evidence="2" key="1">
    <citation type="journal article" date="2020" name="ISME J.">
        <title>Gammaproteobacteria mediating utilization of methyl-, sulfur- and petroleum organic compounds in deep ocean hydrothermal plumes.</title>
        <authorList>
            <person name="Zhou Z."/>
            <person name="Liu Y."/>
            <person name="Pan J."/>
            <person name="Cron B.R."/>
            <person name="Toner B.M."/>
            <person name="Anantharaman K."/>
            <person name="Breier J.A."/>
            <person name="Dick G.J."/>
            <person name="Li M."/>
        </authorList>
    </citation>
    <scope>NUCLEOTIDE SEQUENCE</scope>
    <source>
        <strain evidence="2">SZUA-1435</strain>
    </source>
</reference>
<organism evidence="2 3">
    <name type="scientific">Ignisphaera aggregans</name>
    <dbReference type="NCBI Taxonomy" id="334771"/>
    <lineage>
        <taxon>Archaea</taxon>
        <taxon>Thermoproteota</taxon>
        <taxon>Thermoprotei</taxon>
        <taxon>Desulfurococcales</taxon>
        <taxon>Desulfurococcaceae</taxon>
        <taxon>Ignisphaera</taxon>
    </lineage>
</organism>
<feature type="domain" description="MoaB/Mog" evidence="1">
    <location>
        <begin position="4"/>
        <end position="176"/>
    </location>
</feature>
<name>A0A833DUI3_9CREN</name>
<comment type="caution">
    <text evidence="2">The sequence shown here is derived from an EMBL/GenBank/DDBJ whole genome shotgun (WGS) entry which is preliminary data.</text>
</comment>
<dbReference type="Pfam" id="PF00994">
    <property type="entry name" value="MoCF_biosynth"/>
    <property type="match status" value="1"/>
</dbReference>
<dbReference type="Proteomes" id="UP000605805">
    <property type="component" value="Unassembled WGS sequence"/>
</dbReference>
<dbReference type="SUPFAM" id="SSF53218">
    <property type="entry name" value="Molybdenum cofactor biosynthesis proteins"/>
    <property type="match status" value="1"/>
</dbReference>
<dbReference type="PANTHER" id="PTHR13939:SF0">
    <property type="entry name" value="NMN AMIDOHYDROLASE-LIKE PROTEIN YFAY"/>
    <property type="match status" value="1"/>
</dbReference>
<proteinExistence type="predicted"/>
<evidence type="ECO:0000313" key="2">
    <source>
        <dbReference type="EMBL" id="HIP57214.1"/>
    </source>
</evidence>